<dbReference type="AlphaFoldDB" id="A0A397T6Y6"/>
<dbReference type="Gene3D" id="3.30.710.10">
    <property type="entry name" value="Potassium Channel Kv1.1, Chain A"/>
    <property type="match status" value="1"/>
</dbReference>
<dbReference type="InterPro" id="IPR011333">
    <property type="entry name" value="SKP1/BTB/POZ_sf"/>
</dbReference>
<dbReference type="SMART" id="SM00225">
    <property type="entry name" value="BTB"/>
    <property type="match status" value="1"/>
</dbReference>
<sequence length="480" mass="55971">MEAESLLQLSYDIGKLLENGENYDMIVQIGTGNNIKEIKVHSIILYARSLYFRTALSKNWISKEGGIIKFKKPNISPKIFNFILRYLYTGKLEFNNYKPIELILILVAADELNIEGIIRYLSQHLIDNHQKFLQQDPVNILQIILQHDACSPLKELREYCLDYVCERPTLLFDSEKYLSLDKNLLLILLSRNDLIMDEIEVWKYLIKWSVAQISTTLNIENLSNWSSKDFSLVKESILEFIPLIRWFSISSIEFNQHVIPFEKILPKDLIMEIKRYHLDSKPKLSLPNLPARKEPLDSILINQKHLSVISSWIDRKDIDYLRIPYAFKLLFRATRDGFNTEKFHELCDYKGAVFVVISLPNSTNLIGGYNPLDWKPKFNKSKSYENNWWKTSESFLFSLTKNTSKGIIRSISRVNPLKSDKAILYNEQFGPGFGSGPDLALSNNQLYCKSHHTYPDSRLFISEGLTKMEDYEVFQIIRKK</sequence>
<dbReference type="PANTHER" id="PTHR24410">
    <property type="entry name" value="HL07962P-RELATED"/>
    <property type="match status" value="1"/>
</dbReference>
<dbReference type="EMBL" id="QKYT01000091">
    <property type="protein sequence ID" value="RIA94060.1"/>
    <property type="molecule type" value="Genomic_DNA"/>
</dbReference>
<feature type="domain" description="BTB" evidence="1">
    <location>
        <begin position="23"/>
        <end position="96"/>
    </location>
</feature>
<dbReference type="Pfam" id="PF07534">
    <property type="entry name" value="TLD"/>
    <property type="match status" value="1"/>
</dbReference>
<evidence type="ECO:0000259" key="1">
    <source>
        <dbReference type="PROSITE" id="PS50097"/>
    </source>
</evidence>
<name>A0A397T6Y6_9GLOM</name>
<feature type="domain" description="TLDc" evidence="2">
    <location>
        <begin position="299"/>
        <end position="477"/>
    </location>
</feature>
<dbReference type="PROSITE" id="PS50097">
    <property type="entry name" value="BTB"/>
    <property type="match status" value="1"/>
</dbReference>
<organism evidence="3 4">
    <name type="scientific">Glomus cerebriforme</name>
    <dbReference type="NCBI Taxonomy" id="658196"/>
    <lineage>
        <taxon>Eukaryota</taxon>
        <taxon>Fungi</taxon>
        <taxon>Fungi incertae sedis</taxon>
        <taxon>Mucoromycota</taxon>
        <taxon>Glomeromycotina</taxon>
        <taxon>Glomeromycetes</taxon>
        <taxon>Glomerales</taxon>
        <taxon>Glomeraceae</taxon>
        <taxon>Glomus</taxon>
    </lineage>
</organism>
<dbReference type="Pfam" id="PF00651">
    <property type="entry name" value="BTB"/>
    <property type="match status" value="1"/>
</dbReference>
<dbReference type="InterPro" id="IPR011705">
    <property type="entry name" value="BACK"/>
</dbReference>
<dbReference type="PROSITE" id="PS51886">
    <property type="entry name" value="TLDC"/>
    <property type="match status" value="1"/>
</dbReference>
<dbReference type="Pfam" id="PF07707">
    <property type="entry name" value="BACK"/>
    <property type="match status" value="1"/>
</dbReference>
<evidence type="ECO:0000313" key="3">
    <source>
        <dbReference type="EMBL" id="RIA94060.1"/>
    </source>
</evidence>
<dbReference type="InterPro" id="IPR006571">
    <property type="entry name" value="TLDc_dom"/>
</dbReference>
<comment type="caution">
    <text evidence="3">The sequence shown here is derived from an EMBL/GenBank/DDBJ whole genome shotgun (WGS) entry which is preliminary data.</text>
</comment>
<proteinExistence type="predicted"/>
<dbReference type="SUPFAM" id="SSF54695">
    <property type="entry name" value="POZ domain"/>
    <property type="match status" value="1"/>
</dbReference>
<gene>
    <name evidence="3" type="ORF">C1645_803731</name>
</gene>
<reference evidence="3 4" key="1">
    <citation type="submission" date="2018-06" db="EMBL/GenBank/DDBJ databases">
        <title>Comparative genomics reveals the genomic features of Rhizophagus irregularis, R. cerebriforme, R. diaphanum and Gigaspora rosea, and their symbiotic lifestyle signature.</title>
        <authorList>
            <person name="Morin E."/>
            <person name="San Clemente H."/>
            <person name="Chen E.C.H."/>
            <person name="De La Providencia I."/>
            <person name="Hainaut M."/>
            <person name="Kuo A."/>
            <person name="Kohler A."/>
            <person name="Murat C."/>
            <person name="Tang N."/>
            <person name="Roy S."/>
            <person name="Loubradou J."/>
            <person name="Henrissat B."/>
            <person name="Grigoriev I.V."/>
            <person name="Corradi N."/>
            <person name="Roux C."/>
            <person name="Martin F.M."/>
        </authorList>
    </citation>
    <scope>NUCLEOTIDE SEQUENCE [LARGE SCALE GENOMIC DNA]</scope>
    <source>
        <strain evidence="3 4">DAOM 227022</strain>
    </source>
</reference>
<dbReference type="PANTHER" id="PTHR24410:SF23">
    <property type="entry name" value="BTB DOMAIN-CONTAINING PROTEIN-RELATED"/>
    <property type="match status" value="1"/>
</dbReference>
<accession>A0A397T6Y6</accession>
<protein>
    <recommendedName>
        <fullName evidence="5">BTB/POZ domain-containing protein</fullName>
    </recommendedName>
</protein>
<dbReference type="CDD" id="cd18186">
    <property type="entry name" value="BTB_POZ_ZBTB_KLHL-like"/>
    <property type="match status" value="1"/>
</dbReference>
<evidence type="ECO:0008006" key="5">
    <source>
        <dbReference type="Google" id="ProtNLM"/>
    </source>
</evidence>
<dbReference type="InterPro" id="IPR051481">
    <property type="entry name" value="BTB-POZ/Galectin-3-binding"/>
</dbReference>
<dbReference type="Proteomes" id="UP000265703">
    <property type="component" value="Unassembled WGS sequence"/>
</dbReference>
<dbReference type="InterPro" id="IPR000210">
    <property type="entry name" value="BTB/POZ_dom"/>
</dbReference>
<keyword evidence="4" id="KW-1185">Reference proteome</keyword>
<evidence type="ECO:0000259" key="2">
    <source>
        <dbReference type="PROSITE" id="PS51886"/>
    </source>
</evidence>
<evidence type="ECO:0000313" key="4">
    <source>
        <dbReference type="Proteomes" id="UP000265703"/>
    </source>
</evidence>
<dbReference type="OrthoDB" id="25620at2759"/>